<evidence type="ECO:0000313" key="1">
    <source>
        <dbReference type="EMBL" id="AIQ93273.1"/>
    </source>
</evidence>
<dbReference type="Proteomes" id="UP000029492">
    <property type="component" value="Chromosome"/>
</dbReference>
<dbReference type="EMBL" id="CP003811">
    <property type="protein sequence ID" value="AIQ93273.1"/>
    <property type="molecule type" value="Genomic_DNA"/>
</dbReference>
<protein>
    <submittedName>
        <fullName evidence="1">Protein of unassigned function</fullName>
    </submittedName>
</protein>
<sequence length="49" mass="5248">MLNRIPAVQRPAAAATAVDWSAVGQKEFTRRGVVSAGEAQRRPILSSRA</sequence>
<keyword evidence="2" id="KW-1185">Reference proteome</keyword>
<dbReference type="AlphaFoldDB" id="A0A089P5E3"/>
<accession>A0A089P5E3</accession>
<evidence type="ECO:0000313" key="2">
    <source>
        <dbReference type="Proteomes" id="UP000029492"/>
    </source>
</evidence>
<gene>
    <name evidence="1" type="ORF">MOC_5518</name>
</gene>
<dbReference type="HOGENOM" id="CLU_3137611_0_0_5"/>
<dbReference type="STRING" id="693986.MOC_5518"/>
<name>A0A089P5E3_9HYPH</name>
<organism evidence="1 2">
    <name type="scientific">Methylobacterium oryzae CBMB20</name>
    <dbReference type="NCBI Taxonomy" id="693986"/>
    <lineage>
        <taxon>Bacteria</taxon>
        <taxon>Pseudomonadati</taxon>
        <taxon>Pseudomonadota</taxon>
        <taxon>Alphaproteobacteria</taxon>
        <taxon>Hyphomicrobiales</taxon>
        <taxon>Methylobacteriaceae</taxon>
        <taxon>Methylobacterium</taxon>
    </lineage>
</organism>
<dbReference type="KEGG" id="mor:MOC_5518"/>
<proteinExistence type="predicted"/>
<reference evidence="1 2" key="1">
    <citation type="journal article" date="2014" name="PLoS ONE">
        <title>Genome Information of Methylobacterium oryzae, a Plant-Probiotic Methylotroph in the Phyllosphere.</title>
        <authorList>
            <person name="Kwak M.J."/>
            <person name="Jeong H."/>
            <person name="Madhaiyan M."/>
            <person name="Lee Y."/>
            <person name="Sa T.M."/>
            <person name="Oh T.K."/>
            <person name="Kim J.F."/>
        </authorList>
    </citation>
    <scope>NUCLEOTIDE SEQUENCE [LARGE SCALE GENOMIC DNA]</scope>
    <source>
        <strain evidence="1 2">CBMB20</strain>
    </source>
</reference>